<evidence type="ECO:0000313" key="3">
    <source>
        <dbReference type="Proteomes" id="UP001499978"/>
    </source>
</evidence>
<keyword evidence="1" id="KW-0812">Transmembrane</keyword>
<accession>A0ABP6ASA7</accession>
<dbReference type="Proteomes" id="UP001499978">
    <property type="component" value="Unassembled WGS sequence"/>
</dbReference>
<sequence>MNGVDPVCDRGVSLTEVMVAMGIMSTVGTIMTAGIVASVRSASRAEALVTAQSAAALVYARADTDIRYSTDLGDPVTAGGTATMTYALQDLGAGPQCAQLRLTGDGRFERRTWMTSVPTAGGWQLLADGLTAQLAPSPAVDARTAGPFTRYGPATGTGKQRLRLRVVASAPSRERATGATDVTFTAWNSTSDGGAAAACQAQAR</sequence>
<comment type="caution">
    <text evidence="2">The sequence shown here is derived from an EMBL/GenBank/DDBJ whole genome shotgun (WGS) entry which is preliminary data.</text>
</comment>
<proteinExistence type="predicted"/>
<keyword evidence="3" id="KW-1185">Reference proteome</keyword>
<dbReference type="InterPro" id="IPR012902">
    <property type="entry name" value="N_methyl_site"/>
</dbReference>
<feature type="transmembrane region" description="Helical" evidence="1">
    <location>
        <begin position="20"/>
        <end position="39"/>
    </location>
</feature>
<keyword evidence="1" id="KW-0472">Membrane</keyword>
<dbReference type="EMBL" id="BAAARY010000007">
    <property type="protein sequence ID" value="GAA2522230.1"/>
    <property type="molecule type" value="Genomic_DNA"/>
</dbReference>
<dbReference type="NCBIfam" id="TIGR02532">
    <property type="entry name" value="IV_pilin_GFxxxE"/>
    <property type="match status" value="1"/>
</dbReference>
<evidence type="ECO:0000256" key="1">
    <source>
        <dbReference type="SAM" id="Phobius"/>
    </source>
</evidence>
<organism evidence="2 3">
    <name type="scientific">Pilimelia columellifera subsp. columellifera</name>
    <dbReference type="NCBI Taxonomy" id="706583"/>
    <lineage>
        <taxon>Bacteria</taxon>
        <taxon>Bacillati</taxon>
        <taxon>Actinomycetota</taxon>
        <taxon>Actinomycetes</taxon>
        <taxon>Micromonosporales</taxon>
        <taxon>Micromonosporaceae</taxon>
        <taxon>Pilimelia</taxon>
    </lineage>
</organism>
<evidence type="ECO:0008006" key="4">
    <source>
        <dbReference type="Google" id="ProtNLM"/>
    </source>
</evidence>
<name>A0ABP6ASA7_9ACTN</name>
<protein>
    <recommendedName>
        <fullName evidence="4">Prepilin-type N-terminal cleavage/methylation domain-containing protein</fullName>
    </recommendedName>
</protein>
<dbReference type="RefSeq" id="WP_344171583.1">
    <property type="nucleotide sequence ID" value="NZ_BAAARY010000007.1"/>
</dbReference>
<reference evidence="3" key="1">
    <citation type="journal article" date="2019" name="Int. J. Syst. Evol. Microbiol.">
        <title>The Global Catalogue of Microorganisms (GCM) 10K type strain sequencing project: providing services to taxonomists for standard genome sequencing and annotation.</title>
        <authorList>
            <consortium name="The Broad Institute Genomics Platform"/>
            <consortium name="The Broad Institute Genome Sequencing Center for Infectious Disease"/>
            <person name="Wu L."/>
            <person name="Ma J."/>
        </authorList>
    </citation>
    <scope>NUCLEOTIDE SEQUENCE [LARGE SCALE GENOMIC DNA]</scope>
    <source>
        <strain evidence="3">JCM 3367</strain>
    </source>
</reference>
<evidence type="ECO:0000313" key="2">
    <source>
        <dbReference type="EMBL" id="GAA2522230.1"/>
    </source>
</evidence>
<keyword evidence="1" id="KW-1133">Transmembrane helix</keyword>
<gene>
    <name evidence="2" type="ORF">GCM10010201_20260</name>
</gene>